<dbReference type="InterPro" id="IPR053286">
    <property type="entry name" value="Nematode_rcpt-like_srab"/>
</dbReference>
<dbReference type="AlphaFoldDB" id="A0A1I7S4G6"/>
<dbReference type="EMBL" id="CAJFCV020000004">
    <property type="protein sequence ID" value="CAG9117067.1"/>
    <property type="molecule type" value="Genomic_DNA"/>
</dbReference>
<evidence type="ECO:0000313" key="8">
    <source>
        <dbReference type="Proteomes" id="UP000659654"/>
    </source>
</evidence>
<comment type="subcellular location">
    <subcellularLocation>
        <location evidence="1">Membrane</location>
        <topology evidence="1">Multi-pass membrane protein</topology>
    </subcellularLocation>
</comment>
<evidence type="ECO:0000256" key="1">
    <source>
        <dbReference type="ARBA" id="ARBA00004141"/>
    </source>
</evidence>
<dbReference type="EMBL" id="CAJFDI010000004">
    <property type="protein sequence ID" value="CAD5227152.1"/>
    <property type="molecule type" value="Genomic_DNA"/>
</dbReference>
<dbReference type="Proteomes" id="UP000582659">
    <property type="component" value="Unassembled WGS sequence"/>
</dbReference>
<evidence type="ECO:0000256" key="2">
    <source>
        <dbReference type="ARBA" id="ARBA00022692"/>
    </source>
</evidence>
<keyword evidence="4 5" id="KW-0472">Membrane</keyword>
<feature type="transmembrane region" description="Helical" evidence="5">
    <location>
        <begin position="101"/>
        <end position="123"/>
    </location>
</feature>
<dbReference type="PANTHER" id="PTHR46561">
    <property type="entry name" value="SERPENTINE RECEPTOR, CLASS AB (CLASS A-LIKE)-RELATED"/>
    <property type="match status" value="1"/>
</dbReference>
<keyword evidence="2 5" id="KW-0812">Transmembrane</keyword>
<sequence>MDPDVCYESYLTETTVLIRVVYFTMILVSIWCLFTVVKAIATRKDRRMPVHPNFKIMVANGCAVIIIHSAAIGVSNAVILFNSLRATPTNCATIIDRLSCLGLRSLLMLSIPMFTCVHFMIFVERFVACMTKRNYETTGTTLGTSLAVTGWILSALTELYAIGRTDLSATYIHCSITTDENQHRMLIIFQVLLWFDVLTTCGDGLLRILTVKNSRVSLALRPKAQLSFSTFSGYTLSQAYQRDENLRIMKMMFPIAGAFSAGHLMHSLTSYYVRTHFVVKTNGGETPEIIADGKTRLMAALEAIQMLFMMTGVAVVHLYTRLGKKLKDEKDYEFGKKNSQRHGDVYFSLFEKQIGGKQARNITG</sequence>
<feature type="transmembrane region" description="Helical" evidence="5">
    <location>
        <begin position="62"/>
        <end position="81"/>
    </location>
</feature>
<dbReference type="Proteomes" id="UP000659654">
    <property type="component" value="Unassembled WGS sequence"/>
</dbReference>
<evidence type="ECO:0000313" key="9">
    <source>
        <dbReference type="WBParaSite" id="BXY_0789900.1"/>
    </source>
</evidence>
<evidence type="ECO:0000256" key="5">
    <source>
        <dbReference type="SAM" id="Phobius"/>
    </source>
</evidence>
<feature type="transmembrane region" description="Helical" evidence="5">
    <location>
        <begin position="251"/>
        <end position="273"/>
    </location>
</feature>
<proteinExistence type="predicted"/>
<keyword evidence="8" id="KW-1185">Reference proteome</keyword>
<dbReference type="Pfam" id="PF10292">
    <property type="entry name" value="7TM_GPCR_Srab"/>
    <property type="match status" value="1"/>
</dbReference>
<protein>
    <submittedName>
        <fullName evidence="6">(pine wood nematode) hypothetical protein</fullName>
    </submittedName>
</protein>
<dbReference type="WBParaSite" id="BXY_0789900.1">
    <property type="protein sequence ID" value="BXY_0789900.1"/>
    <property type="gene ID" value="BXY_0789900"/>
</dbReference>
<feature type="transmembrane region" description="Helical" evidence="5">
    <location>
        <begin position="303"/>
        <end position="320"/>
    </location>
</feature>
<dbReference type="PANTHER" id="PTHR46561:SF11">
    <property type="entry name" value="SERPENTINE RECEPTOR CLASS ALPHA_BETA-14"/>
    <property type="match status" value="1"/>
</dbReference>
<organism evidence="7 9">
    <name type="scientific">Bursaphelenchus xylophilus</name>
    <name type="common">Pinewood nematode worm</name>
    <name type="synonym">Aphelenchoides xylophilus</name>
    <dbReference type="NCBI Taxonomy" id="6326"/>
    <lineage>
        <taxon>Eukaryota</taxon>
        <taxon>Metazoa</taxon>
        <taxon>Ecdysozoa</taxon>
        <taxon>Nematoda</taxon>
        <taxon>Chromadorea</taxon>
        <taxon>Rhabditida</taxon>
        <taxon>Tylenchina</taxon>
        <taxon>Tylenchomorpha</taxon>
        <taxon>Aphelenchoidea</taxon>
        <taxon>Aphelenchoididae</taxon>
        <taxon>Bursaphelenchus</taxon>
    </lineage>
</organism>
<feature type="transmembrane region" description="Helical" evidence="5">
    <location>
        <begin position="20"/>
        <end position="41"/>
    </location>
</feature>
<name>A0A1I7S4G6_BURXY</name>
<dbReference type="OrthoDB" id="5861456at2759"/>
<dbReference type="InterPro" id="IPR019408">
    <property type="entry name" value="7TM_GPCR_serpentine_rcpt_Srab"/>
</dbReference>
<keyword evidence="3 5" id="KW-1133">Transmembrane helix</keyword>
<evidence type="ECO:0000313" key="7">
    <source>
        <dbReference type="Proteomes" id="UP000095284"/>
    </source>
</evidence>
<gene>
    <name evidence="6" type="ORF">BXYJ_LOCUS9697</name>
</gene>
<evidence type="ECO:0000256" key="3">
    <source>
        <dbReference type="ARBA" id="ARBA00022989"/>
    </source>
</evidence>
<dbReference type="Proteomes" id="UP000095284">
    <property type="component" value="Unplaced"/>
</dbReference>
<dbReference type="GO" id="GO:0016020">
    <property type="term" value="C:membrane"/>
    <property type="evidence" value="ECO:0007669"/>
    <property type="project" value="UniProtKB-SubCell"/>
</dbReference>
<accession>A0A1I7S4G6</accession>
<evidence type="ECO:0000313" key="6">
    <source>
        <dbReference type="EMBL" id="CAD5227152.1"/>
    </source>
</evidence>
<reference evidence="6" key="2">
    <citation type="submission" date="2020-09" db="EMBL/GenBank/DDBJ databases">
        <authorList>
            <person name="Kikuchi T."/>
        </authorList>
    </citation>
    <scope>NUCLEOTIDE SEQUENCE</scope>
    <source>
        <strain evidence="6">Ka4C1</strain>
    </source>
</reference>
<reference evidence="9" key="1">
    <citation type="submission" date="2016-11" db="UniProtKB">
        <authorList>
            <consortium name="WormBaseParasite"/>
        </authorList>
    </citation>
    <scope>IDENTIFICATION</scope>
</reference>
<evidence type="ECO:0000256" key="4">
    <source>
        <dbReference type="ARBA" id="ARBA00023136"/>
    </source>
</evidence>